<dbReference type="PANTHER" id="PTHR15852:SF16">
    <property type="entry name" value="PROTEIN DISULFIDE ISOMERASE PTAC5, CHLOROPLASTIC"/>
    <property type="match status" value="1"/>
</dbReference>
<reference evidence="2" key="1">
    <citation type="journal article" date="2014" name="Science">
        <title>Ancient hybridizations among the ancestral genomes of bread wheat.</title>
        <authorList>
            <consortium name="International Wheat Genome Sequencing Consortium,"/>
            <person name="Marcussen T."/>
            <person name="Sandve S.R."/>
            <person name="Heier L."/>
            <person name="Spannagl M."/>
            <person name="Pfeifer M."/>
            <person name="Jakobsen K.S."/>
            <person name="Wulff B.B."/>
            <person name="Steuernagel B."/>
            <person name="Mayer K.F."/>
            <person name="Olsen O.A."/>
        </authorList>
    </citation>
    <scope>NUCLEOTIDE SEQUENCE [LARGE SCALE GENOMIC DNA]</scope>
    <source>
        <strain evidence="2">cv. AL8/78</strain>
    </source>
</reference>
<keyword evidence="2" id="KW-1185">Reference proteome</keyword>
<dbReference type="AlphaFoldDB" id="A0A453CIC0"/>
<reference evidence="1" key="3">
    <citation type="journal article" date="2017" name="Nature">
        <title>Genome sequence of the progenitor of the wheat D genome Aegilops tauschii.</title>
        <authorList>
            <person name="Luo M.C."/>
            <person name="Gu Y.Q."/>
            <person name="Puiu D."/>
            <person name="Wang H."/>
            <person name="Twardziok S.O."/>
            <person name="Deal K.R."/>
            <person name="Huo N."/>
            <person name="Zhu T."/>
            <person name="Wang L."/>
            <person name="Wang Y."/>
            <person name="McGuire P.E."/>
            <person name="Liu S."/>
            <person name="Long H."/>
            <person name="Ramasamy R.K."/>
            <person name="Rodriguez J.C."/>
            <person name="Van S.L."/>
            <person name="Yuan L."/>
            <person name="Wang Z."/>
            <person name="Xia Z."/>
            <person name="Xiao L."/>
            <person name="Anderson O.D."/>
            <person name="Ouyang S."/>
            <person name="Liang Y."/>
            <person name="Zimin A.V."/>
            <person name="Pertea G."/>
            <person name="Qi P."/>
            <person name="Bennetzen J.L."/>
            <person name="Dai X."/>
            <person name="Dawson M.W."/>
            <person name="Muller H.G."/>
            <person name="Kugler K."/>
            <person name="Rivarola-Duarte L."/>
            <person name="Spannagl M."/>
            <person name="Mayer K.F.X."/>
            <person name="Lu F.H."/>
            <person name="Bevan M.W."/>
            <person name="Leroy P."/>
            <person name="Li P."/>
            <person name="You F.M."/>
            <person name="Sun Q."/>
            <person name="Liu Z."/>
            <person name="Lyons E."/>
            <person name="Wicker T."/>
            <person name="Salzberg S.L."/>
            <person name="Devos K.M."/>
            <person name="Dvorak J."/>
        </authorList>
    </citation>
    <scope>NUCLEOTIDE SEQUENCE [LARGE SCALE GENOMIC DNA]</scope>
    <source>
        <strain evidence="1">cv. AL8/78</strain>
    </source>
</reference>
<dbReference type="Proteomes" id="UP000015105">
    <property type="component" value="Chromosome 2D"/>
</dbReference>
<proteinExistence type="predicted"/>
<dbReference type="SUPFAM" id="SSF57938">
    <property type="entry name" value="DnaJ/Hsp40 cysteine-rich domain"/>
    <property type="match status" value="1"/>
</dbReference>
<reference evidence="1" key="4">
    <citation type="submission" date="2019-03" db="UniProtKB">
        <authorList>
            <consortium name="EnsemblPlants"/>
        </authorList>
    </citation>
    <scope>IDENTIFICATION</scope>
</reference>
<evidence type="ECO:0000313" key="2">
    <source>
        <dbReference type="Proteomes" id="UP000015105"/>
    </source>
</evidence>
<dbReference type="PANTHER" id="PTHR15852">
    <property type="entry name" value="PLASTID TRANSCRIPTIONALLY ACTIVE PROTEIN"/>
    <property type="match status" value="1"/>
</dbReference>
<accession>A0A453CIC0</accession>
<protein>
    <submittedName>
        <fullName evidence="1">Uncharacterized protein</fullName>
    </submittedName>
</protein>
<evidence type="ECO:0000313" key="1">
    <source>
        <dbReference type="EnsemblPlants" id="AET2Gv20856400.1"/>
    </source>
</evidence>
<reference evidence="2" key="2">
    <citation type="journal article" date="2017" name="Nat. Plants">
        <title>The Aegilops tauschii genome reveals multiple impacts of transposons.</title>
        <authorList>
            <person name="Zhao G."/>
            <person name="Zou C."/>
            <person name="Li K."/>
            <person name="Wang K."/>
            <person name="Li T."/>
            <person name="Gao L."/>
            <person name="Zhang X."/>
            <person name="Wang H."/>
            <person name="Yang Z."/>
            <person name="Liu X."/>
            <person name="Jiang W."/>
            <person name="Mao L."/>
            <person name="Kong X."/>
            <person name="Jiao Y."/>
            <person name="Jia J."/>
        </authorList>
    </citation>
    <scope>NUCLEOTIDE SEQUENCE [LARGE SCALE GENOMIC DNA]</scope>
    <source>
        <strain evidence="2">cv. AL8/78</strain>
    </source>
</reference>
<dbReference type="GO" id="GO:0009658">
    <property type="term" value="P:chloroplast organization"/>
    <property type="evidence" value="ECO:0007669"/>
    <property type="project" value="TreeGrafter"/>
</dbReference>
<organism evidence="1 2">
    <name type="scientific">Aegilops tauschii subsp. strangulata</name>
    <name type="common">Goatgrass</name>
    <dbReference type="NCBI Taxonomy" id="200361"/>
    <lineage>
        <taxon>Eukaryota</taxon>
        <taxon>Viridiplantae</taxon>
        <taxon>Streptophyta</taxon>
        <taxon>Embryophyta</taxon>
        <taxon>Tracheophyta</taxon>
        <taxon>Spermatophyta</taxon>
        <taxon>Magnoliopsida</taxon>
        <taxon>Liliopsida</taxon>
        <taxon>Poales</taxon>
        <taxon>Poaceae</taxon>
        <taxon>BOP clade</taxon>
        <taxon>Pooideae</taxon>
        <taxon>Triticodae</taxon>
        <taxon>Triticeae</taxon>
        <taxon>Triticinae</taxon>
        <taxon>Aegilops</taxon>
    </lineage>
</organism>
<sequence length="54" mass="5986">MRSFFIPAECDGTGEPNIEPQFLVWVGEDTKCPYCEGLGYTICDVCQGIKTVHS</sequence>
<dbReference type="GO" id="GO:0009507">
    <property type="term" value="C:chloroplast"/>
    <property type="evidence" value="ECO:0007669"/>
    <property type="project" value="TreeGrafter"/>
</dbReference>
<dbReference type="Gramene" id="AET2Gv20856400.1">
    <property type="protein sequence ID" value="AET2Gv20856400.1"/>
    <property type="gene ID" value="AET2Gv20856400"/>
</dbReference>
<dbReference type="InterPro" id="IPR036410">
    <property type="entry name" value="HSP_DnaJ_Cys-rich_dom_sf"/>
</dbReference>
<name>A0A453CIC0_AEGTS</name>
<dbReference type="GO" id="GO:0003756">
    <property type="term" value="F:protein disulfide isomerase activity"/>
    <property type="evidence" value="ECO:0007669"/>
    <property type="project" value="TreeGrafter"/>
</dbReference>
<reference evidence="1" key="5">
    <citation type="journal article" date="2021" name="G3 (Bethesda)">
        <title>Aegilops tauschii genome assembly Aet v5.0 features greater sequence contiguity and improved annotation.</title>
        <authorList>
            <person name="Wang L."/>
            <person name="Zhu T."/>
            <person name="Rodriguez J.C."/>
            <person name="Deal K.R."/>
            <person name="Dubcovsky J."/>
            <person name="McGuire P.E."/>
            <person name="Lux T."/>
            <person name="Spannagl M."/>
            <person name="Mayer K.F.X."/>
            <person name="Baldrich P."/>
            <person name="Meyers B.C."/>
            <person name="Huo N."/>
            <person name="Gu Y.Q."/>
            <person name="Zhou H."/>
            <person name="Devos K.M."/>
            <person name="Bennetzen J.L."/>
            <person name="Unver T."/>
            <person name="Budak H."/>
            <person name="Gulick P.J."/>
            <person name="Galiba G."/>
            <person name="Kalapos B."/>
            <person name="Nelson D.R."/>
            <person name="Li P."/>
            <person name="You F.M."/>
            <person name="Luo M.C."/>
            <person name="Dvorak J."/>
        </authorList>
    </citation>
    <scope>NUCLEOTIDE SEQUENCE [LARGE SCALE GENOMIC DNA]</scope>
    <source>
        <strain evidence="1">cv. AL8/78</strain>
    </source>
</reference>
<dbReference type="EnsemblPlants" id="AET2Gv20856400.1">
    <property type="protein sequence ID" value="AET2Gv20856400.1"/>
    <property type="gene ID" value="AET2Gv20856400"/>
</dbReference>